<organism evidence="2 3">
    <name type="scientific">Brevibacillus parabrevis</name>
    <dbReference type="NCBI Taxonomy" id="54914"/>
    <lineage>
        <taxon>Bacteria</taxon>
        <taxon>Bacillati</taxon>
        <taxon>Bacillota</taxon>
        <taxon>Bacilli</taxon>
        <taxon>Bacillales</taxon>
        <taxon>Paenibacillaceae</taxon>
        <taxon>Brevibacillus</taxon>
    </lineage>
</organism>
<keyword evidence="1" id="KW-0812">Transmembrane</keyword>
<dbReference type="AlphaFoldDB" id="A0A4Y3PTT3"/>
<protein>
    <submittedName>
        <fullName evidence="2">Uncharacterized protein</fullName>
    </submittedName>
</protein>
<keyword evidence="1" id="KW-1133">Transmembrane helix</keyword>
<evidence type="ECO:0000256" key="1">
    <source>
        <dbReference type="SAM" id="Phobius"/>
    </source>
</evidence>
<sequence length="73" mass="8585">MEGISWSLMIPRLISNLIYLIEATVTIFVLLFAVRYMKRNLLQNDEIISKIERLVVIQEQKQSTHFSTKESDE</sequence>
<evidence type="ECO:0000313" key="3">
    <source>
        <dbReference type="Proteomes" id="UP000316882"/>
    </source>
</evidence>
<comment type="caution">
    <text evidence="2">The sequence shown here is derived from an EMBL/GenBank/DDBJ whole genome shotgun (WGS) entry which is preliminary data.</text>
</comment>
<reference evidence="2 3" key="1">
    <citation type="submission" date="2019-06" db="EMBL/GenBank/DDBJ databases">
        <title>Whole genome shotgun sequence of Brevibacillus parabrevis NBRC 12334.</title>
        <authorList>
            <person name="Hosoyama A."/>
            <person name="Uohara A."/>
            <person name="Ohji S."/>
            <person name="Ichikawa N."/>
        </authorList>
    </citation>
    <scope>NUCLEOTIDE SEQUENCE [LARGE SCALE GENOMIC DNA]</scope>
    <source>
        <strain evidence="2 3">NBRC 12334</strain>
    </source>
</reference>
<dbReference type="Proteomes" id="UP000316882">
    <property type="component" value="Unassembled WGS sequence"/>
</dbReference>
<evidence type="ECO:0000313" key="2">
    <source>
        <dbReference type="EMBL" id="GEB34509.1"/>
    </source>
</evidence>
<gene>
    <name evidence="2" type="ORF">BPA01_40890</name>
</gene>
<accession>A0A4Y3PTT3</accession>
<keyword evidence="3" id="KW-1185">Reference proteome</keyword>
<dbReference type="RefSeq" id="WP_122964549.1">
    <property type="nucleotide sequence ID" value="NZ_BJMH01000024.1"/>
</dbReference>
<name>A0A4Y3PTT3_BREPA</name>
<dbReference type="EMBL" id="BJMH01000024">
    <property type="protein sequence ID" value="GEB34509.1"/>
    <property type="molecule type" value="Genomic_DNA"/>
</dbReference>
<proteinExistence type="predicted"/>
<keyword evidence="1" id="KW-0472">Membrane</keyword>
<feature type="transmembrane region" description="Helical" evidence="1">
    <location>
        <begin position="13"/>
        <end position="34"/>
    </location>
</feature>